<reference evidence="2 3" key="1">
    <citation type="submission" date="2020-05" db="EMBL/GenBank/DDBJ databases">
        <title>Streptobacillus felis strain LHL191014123.</title>
        <authorList>
            <person name="Fawzy A."/>
            <person name="Rau J."/>
            <person name="Risse K."/>
            <person name="Schauerte N."/>
            <person name="Geiger C."/>
            <person name="Blom J."/>
            <person name="Imirzalioglu C."/>
            <person name="Falgenhauer J."/>
            <person name="Bach A."/>
            <person name="Herden C."/>
            <person name="Eisenberg T."/>
        </authorList>
    </citation>
    <scope>NUCLEOTIDE SEQUENCE [LARGE SCALE GENOMIC DNA]</scope>
    <source>
        <strain evidence="2 3">LHL191014123</strain>
    </source>
</reference>
<gene>
    <name evidence="2" type="ORF">HP397_06350</name>
</gene>
<dbReference type="Gene3D" id="3.40.50.300">
    <property type="entry name" value="P-loop containing nucleotide triphosphate hydrolases"/>
    <property type="match status" value="1"/>
</dbReference>
<evidence type="ECO:0000313" key="2">
    <source>
        <dbReference type="EMBL" id="NYV28420.1"/>
    </source>
</evidence>
<accession>A0A7Z0PI52</accession>
<dbReference type="InterPro" id="IPR052380">
    <property type="entry name" value="Viral_DNA_packaging_terminase"/>
</dbReference>
<evidence type="ECO:0000259" key="1">
    <source>
        <dbReference type="Pfam" id="PF04466"/>
    </source>
</evidence>
<sequence>MYLPSIIGKGYKKFWNCKKRYLVVKGSRGSKKSKTTALKLIYSLMKYPNTNALVVRKTKETLKDSCYAELQWAINRLQVENNWKITKSPMEMIYKPTGQKILFRGLDSPLKLTSITVEKGIINFVWIEEAYEIMKEDDFNKIDMSIRGILPDEAYYQFIITFNPWNSKHWLKKRFFDNEDEDVEAILHK</sequence>
<keyword evidence="3" id="KW-1185">Reference proteome</keyword>
<dbReference type="PANTHER" id="PTHR39184">
    <property type="match status" value="1"/>
</dbReference>
<comment type="caution">
    <text evidence="2">The sequence shown here is derived from an EMBL/GenBank/DDBJ whole genome shotgun (WGS) entry which is preliminary data.</text>
</comment>
<organism evidence="2 3">
    <name type="scientific">Streptobacillus felis</name>
    <dbReference type="NCBI Taxonomy" id="1384509"/>
    <lineage>
        <taxon>Bacteria</taxon>
        <taxon>Fusobacteriati</taxon>
        <taxon>Fusobacteriota</taxon>
        <taxon>Fusobacteriia</taxon>
        <taxon>Fusobacteriales</taxon>
        <taxon>Leptotrichiaceae</taxon>
        <taxon>Streptobacillus</taxon>
    </lineage>
</organism>
<dbReference type="Proteomes" id="UP000526184">
    <property type="component" value="Unassembled WGS sequence"/>
</dbReference>
<dbReference type="AlphaFoldDB" id="A0A7Z0PI52"/>
<dbReference type="RefSeq" id="WP_180136364.1">
    <property type="nucleotide sequence ID" value="NZ_JABMKT010000044.1"/>
</dbReference>
<dbReference type="NCBIfam" id="TIGR01547">
    <property type="entry name" value="phage_term_2"/>
    <property type="match status" value="1"/>
</dbReference>
<dbReference type="InterPro" id="IPR006437">
    <property type="entry name" value="Phage_terminase_lsu"/>
</dbReference>
<dbReference type="EMBL" id="JABMKT010000044">
    <property type="protein sequence ID" value="NYV28420.1"/>
    <property type="molecule type" value="Genomic_DNA"/>
</dbReference>
<dbReference type="Pfam" id="PF04466">
    <property type="entry name" value="Terminase_3"/>
    <property type="match status" value="1"/>
</dbReference>
<evidence type="ECO:0000313" key="3">
    <source>
        <dbReference type="Proteomes" id="UP000526184"/>
    </source>
</evidence>
<dbReference type="InterPro" id="IPR027417">
    <property type="entry name" value="P-loop_NTPase"/>
</dbReference>
<feature type="domain" description="Phage terminase large subunit N-terminal" evidence="1">
    <location>
        <begin position="19"/>
        <end position="182"/>
    </location>
</feature>
<dbReference type="PANTHER" id="PTHR39184:SF1">
    <property type="entry name" value="PBSX PHAGE TERMINASE LARGE SUBUNIT"/>
    <property type="match status" value="1"/>
</dbReference>
<proteinExistence type="predicted"/>
<name>A0A7Z0PI52_9FUSO</name>
<dbReference type="InterPro" id="IPR035412">
    <property type="entry name" value="Terminase_L_N"/>
</dbReference>
<protein>
    <submittedName>
        <fullName evidence="2">PBSX family phage terminase large subunit</fullName>
    </submittedName>
</protein>